<accession>A0ABR4XNN7</accession>
<dbReference type="InterPro" id="IPR013783">
    <property type="entry name" value="Ig-like_fold"/>
</dbReference>
<dbReference type="InterPro" id="IPR023230">
    <property type="entry name" value="Glyco_hydro_2_CS"/>
</dbReference>
<protein>
    <recommendedName>
        <fullName evidence="6 14">Beta-galactosidase</fullName>
        <ecNumber evidence="6 14">3.2.1.23</ecNumber>
    </recommendedName>
    <alternativeName>
        <fullName evidence="13 14">Lactase</fullName>
    </alternativeName>
</protein>
<dbReference type="InterPro" id="IPR004199">
    <property type="entry name" value="B-gal_small/dom_5"/>
</dbReference>
<dbReference type="InterPro" id="IPR008979">
    <property type="entry name" value="Galactose-bd-like_sf"/>
</dbReference>
<reference evidence="17 18" key="1">
    <citation type="submission" date="2014-08" db="EMBL/GenBank/DDBJ databases">
        <title>Porphyromonas canoris strain:OH2762 Genome sequencing.</title>
        <authorList>
            <person name="Wallis C."/>
            <person name="Deusch O."/>
            <person name="O'Flynn C."/>
            <person name="Davis I."/>
            <person name="Jospin G."/>
            <person name="Darling A.E."/>
            <person name="Coil D.A."/>
            <person name="Alexiev A."/>
            <person name="Horsfall A."/>
            <person name="Kirkwood N."/>
            <person name="Harris S."/>
            <person name="Eisen J.A."/>
        </authorList>
    </citation>
    <scope>NUCLEOTIDE SEQUENCE [LARGE SCALE GENOMIC DNA]</scope>
    <source>
        <strain evidence="18">COT-108 OH2762</strain>
    </source>
</reference>
<dbReference type="Gene3D" id="2.60.40.10">
    <property type="entry name" value="Immunoglobulins"/>
    <property type="match status" value="2"/>
</dbReference>
<dbReference type="Gene3D" id="2.70.98.10">
    <property type="match status" value="1"/>
</dbReference>
<dbReference type="InterPro" id="IPR006102">
    <property type="entry name" value="Ig-like_GH2"/>
</dbReference>
<evidence type="ECO:0000256" key="6">
    <source>
        <dbReference type="ARBA" id="ARBA00012756"/>
    </source>
</evidence>
<evidence type="ECO:0000256" key="2">
    <source>
        <dbReference type="ARBA" id="ARBA00001913"/>
    </source>
</evidence>
<evidence type="ECO:0000259" key="16">
    <source>
        <dbReference type="SMART" id="SM01038"/>
    </source>
</evidence>
<evidence type="ECO:0000256" key="8">
    <source>
        <dbReference type="ARBA" id="ARBA00022801"/>
    </source>
</evidence>
<keyword evidence="7" id="KW-0645">Protease</keyword>
<keyword evidence="8 14" id="KW-0378">Hydrolase</keyword>
<dbReference type="Pfam" id="PF02929">
    <property type="entry name" value="Bgal_small_N"/>
    <property type="match status" value="1"/>
</dbReference>
<dbReference type="InterPro" id="IPR006103">
    <property type="entry name" value="Glyco_hydro_2_cat"/>
</dbReference>
<keyword evidence="11" id="KW-0843">Virulence</keyword>
<dbReference type="Gene3D" id="2.60.120.260">
    <property type="entry name" value="Galactose-binding domain-like"/>
    <property type="match status" value="1"/>
</dbReference>
<keyword evidence="15" id="KW-0732">Signal</keyword>
<feature type="chain" id="PRO_5046226656" description="Beta-galactosidase" evidence="15">
    <location>
        <begin position="27"/>
        <end position="1030"/>
    </location>
</feature>
<keyword evidence="9" id="KW-0788">Thiol protease</keyword>
<dbReference type="InterPro" id="IPR011013">
    <property type="entry name" value="Gal_mutarotase_sf_dom"/>
</dbReference>
<evidence type="ECO:0000256" key="3">
    <source>
        <dbReference type="ARBA" id="ARBA00006067"/>
    </source>
</evidence>
<dbReference type="SUPFAM" id="SSF49303">
    <property type="entry name" value="beta-Galactosidase/glucuronidase domain"/>
    <property type="match status" value="2"/>
</dbReference>
<dbReference type="Gene3D" id="3.20.20.80">
    <property type="entry name" value="Glycosidases"/>
    <property type="match status" value="1"/>
</dbReference>
<dbReference type="InterPro" id="IPR006104">
    <property type="entry name" value="Glyco_hydro_2_N"/>
</dbReference>
<evidence type="ECO:0000256" key="13">
    <source>
        <dbReference type="ARBA" id="ARBA00032230"/>
    </source>
</evidence>
<dbReference type="PANTHER" id="PTHR46323">
    <property type="entry name" value="BETA-GALACTOSIDASE"/>
    <property type="match status" value="1"/>
</dbReference>
<comment type="caution">
    <text evidence="17">The sequence shown here is derived from an EMBL/GenBank/DDBJ whole genome shotgun (WGS) entry which is preliminary data.</text>
</comment>
<evidence type="ECO:0000256" key="7">
    <source>
        <dbReference type="ARBA" id="ARBA00022670"/>
    </source>
</evidence>
<dbReference type="PRINTS" id="PR00132">
    <property type="entry name" value="GLHYDRLASE2"/>
</dbReference>
<evidence type="ECO:0000256" key="4">
    <source>
        <dbReference type="ARBA" id="ARBA00007401"/>
    </source>
</evidence>
<feature type="domain" description="Beta galactosidase small chain/" evidence="16">
    <location>
        <begin position="754"/>
        <end position="1026"/>
    </location>
</feature>
<dbReference type="InterPro" id="IPR017853">
    <property type="entry name" value="GH"/>
</dbReference>
<evidence type="ECO:0000256" key="10">
    <source>
        <dbReference type="ARBA" id="ARBA00022837"/>
    </source>
</evidence>
<dbReference type="SMART" id="SM01038">
    <property type="entry name" value="Bgal_small_N"/>
    <property type="match status" value="1"/>
</dbReference>
<evidence type="ECO:0000256" key="11">
    <source>
        <dbReference type="ARBA" id="ARBA00023026"/>
    </source>
</evidence>
<dbReference type="Proteomes" id="UP000030101">
    <property type="component" value="Unassembled WGS sequence"/>
</dbReference>
<name>A0ABR4XNN7_9PORP</name>
<dbReference type="RefSeq" id="WP_036788333.1">
    <property type="nucleotide sequence ID" value="NZ_JQZV01000001.1"/>
</dbReference>
<comment type="catalytic activity">
    <reaction evidence="1 14">
        <text>Hydrolysis of terminal non-reducing beta-D-galactose residues in beta-D-galactosides.</text>
        <dbReference type="EC" id="3.2.1.23"/>
    </reaction>
</comment>
<proteinExistence type="inferred from homology"/>
<dbReference type="InterPro" id="IPR050347">
    <property type="entry name" value="Bact_Beta-galactosidase"/>
</dbReference>
<dbReference type="InterPro" id="IPR036156">
    <property type="entry name" value="Beta-gal/glucu_dom_sf"/>
</dbReference>
<dbReference type="SUPFAM" id="SSF51445">
    <property type="entry name" value="(Trans)glycosidases"/>
    <property type="match status" value="1"/>
</dbReference>
<dbReference type="Pfam" id="PF02836">
    <property type="entry name" value="Glyco_hydro_2_C"/>
    <property type="match status" value="1"/>
</dbReference>
<evidence type="ECO:0000256" key="14">
    <source>
        <dbReference type="RuleBase" id="RU361154"/>
    </source>
</evidence>
<evidence type="ECO:0000256" key="5">
    <source>
        <dbReference type="ARBA" id="ARBA00011245"/>
    </source>
</evidence>
<dbReference type="EMBL" id="JQZV01000001">
    <property type="protein sequence ID" value="KGN93665.1"/>
    <property type="molecule type" value="Genomic_DNA"/>
</dbReference>
<evidence type="ECO:0000313" key="18">
    <source>
        <dbReference type="Proteomes" id="UP000030101"/>
    </source>
</evidence>
<keyword evidence="10" id="KW-0106">Calcium</keyword>
<organism evidence="17 18">
    <name type="scientific">Porphyromonas canoris</name>
    <dbReference type="NCBI Taxonomy" id="36875"/>
    <lineage>
        <taxon>Bacteria</taxon>
        <taxon>Pseudomonadati</taxon>
        <taxon>Bacteroidota</taxon>
        <taxon>Bacteroidia</taxon>
        <taxon>Bacteroidales</taxon>
        <taxon>Porphyromonadaceae</taxon>
        <taxon>Porphyromonas</taxon>
    </lineage>
</organism>
<keyword evidence="18" id="KW-1185">Reference proteome</keyword>
<evidence type="ECO:0000256" key="9">
    <source>
        <dbReference type="ARBA" id="ARBA00022807"/>
    </source>
</evidence>
<dbReference type="InterPro" id="IPR014718">
    <property type="entry name" value="GH-type_carb-bd"/>
</dbReference>
<dbReference type="InterPro" id="IPR006101">
    <property type="entry name" value="Glyco_hydro_2"/>
</dbReference>
<feature type="signal peptide" evidence="15">
    <location>
        <begin position="1"/>
        <end position="26"/>
    </location>
</feature>
<evidence type="ECO:0000256" key="1">
    <source>
        <dbReference type="ARBA" id="ARBA00001412"/>
    </source>
</evidence>
<dbReference type="SUPFAM" id="SSF49785">
    <property type="entry name" value="Galactose-binding domain-like"/>
    <property type="match status" value="1"/>
</dbReference>
<dbReference type="EC" id="3.2.1.23" evidence="6 14"/>
<gene>
    <name evidence="17" type="ORF">HQ43_00590</name>
</gene>
<dbReference type="Pfam" id="PF00703">
    <property type="entry name" value="Glyco_hydro_2"/>
    <property type="match status" value="1"/>
</dbReference>
<sequence>MKRCSTMYILMALIMALPLLGSVAVAQESTDKNLPEWQANFKTGEGGVKPHAGLLPFATAEQIKRYDREASPSFMSLNGKWHFSWVRNPEKAPREFYKEDYDVSKWDLINVPGNWERQGYGLPIYVNETYEFDSPLFSFKKNPPYVPTEANEVGSYRRSFSVPSAWKGRRVLLRLEGVSSFYYLWVNGKKLGYAMDSKTATEWDLTEYVRIGDDKSNTIAIEVYRWSTGSYLECQDMWRISGIERDVFLYSTPKSYIKDLSLNASLDKEQYKNGILDVSAELFNNNRSALELSYMLLDDSGATVASSSASIKGKGAKAVQFPQVVLPDVKAWSAEHPNLYTLRLELKDKKGTPIYQTGMEIGFRSVEVTDGLLKVNGKPILIKGVNRHEHSQRGRTISREEMLQDILLMKEHNINTVRNSHYPTDLYWYHLCNQYGLYVIDEANIESHGMGYGKESLAKDERWMAHHMARTERMYHRTKNTPSVIIWSLGNEAGNGVNFEATYNWLKKQDTSRPVQYERSEEAYNTDIYCRMYRSPEHIEEYVTREDIYRPFILCEYAHAMGNSLGGFRTYWDVIEKYPKAQGGCVWDWVDQSFREVDPKSGKSYWTYGGDYGPKNVPSFGNFCTNGLVAADRTPHPHLAEVQKVYQNIKSSLLSASPKEVRLEVRNWYAFTNTNAFHAEWNVLDSEGNMLVHGKENLDLAPDSKGEMRIAFDKELEGVGERFFYIEWCAPDGKRVAYDQFALPIAPAKPSVRTFGKEKVEYRIDKTTGAISSLTLDGEEMLTSPIAISLWRPPTDNDIRDAHGNRAWQSSGIDSLQQKVVSVVAQKDGSTIVNLELLGRSGQKLGFAEQKISKGAQGEVKISIVWKPNQEVLKAVARLGLAFTMSKEFRNVKYLGRAPYETYVDRADAGIVRIDSRSVDEMFHNYVRPQATGNRTGTRWMEITDGRGKGLYVKALGEELFQFSAYPYSDSSIRKATHQHHLPDGEDVTVHLDHRQMGIGTATCGPGVRKEFLVPVEETAFGFVIRPYRK</sequence>
<evidence type="ECO:0000313" key="17">
    <source>
        <dbReference type="EMBL" id="KGN93665.1"/>
    </source>
</evidence>
<dbReference type="Pfam" id="PF02837">
    <property type="entry name" value="Glyco_hydro_2_N"/>
    <property type="match status" value="1"/>
</dbReference>
<comment type="similarity">
    <text evidence="4 14">Belongs to the glycosyl hydrolase 2 family.</text>
</comment>
<dbReference type="PROSITE" id="PS00719">
    <property type="entry name" value="GLYCOSYL_HYDROL_F2_1"/>
    <property type="match status" value="1"/>
</dbReference>
<dbReference type="PANTHER" id="PTHR46323:SF2">
    <property type="entry name" value="BETA-GALACTOSIDASE"/>
    <property type="match status" value="1"/>
</dbReference>
<dbReference type="SUPFAM" id="SSF74650">
    <property type="entry name" value="Galactose mutarotase-like"/>
    <property type="match status" value="1"/>
</dbReference>
<evidence type="ECO:0000256" key="15">
    <source>
        <dbReference type="SAM" id="SignalP"/>
    </source>
</evidence>
<comment type="cofactor">
    <cofactor evidence="2">
        <name>Ca(2+)</name>
        <dbReference type="ChEBI" id="CHEBI:29108"/>
    </cofactor>
</comment>
<keyword evidence="12 14" id="KW-0326">Glycosidase</keyword>
<comment type="similarity">
    <text evidence="3">Belongs to the peptidase C25 family.</text>
</comment>
<evidence type="ECO:0000256" key="12">
    <source>
        <dbReference type="ARBA" id="ARBA00023295"/>
    </source>
</evidence>
<comment type="subunit">
    <text evidence="5">Monomer.</text>
</comment>